<gene>
    <name evidence="1" type="ORF">DKK79_03815</name>
</gene>
<sequence length="43" mass="5060">MRLDQLIRDNHINIKNFTDLESCIAKVLDIPLQTICPSRYDKD</sequence>
<organism evidence="1 2">
    <name type="scientific">Gilliamella apicola</name>
    <dbReference type="NCBI Taxonomy" id="1196095"/>
    <lineage>
        <taxon>Bacteria</taxon>
        <taxon>Pseudomonadati</taxon>
        <taxon>Pseudomonadota</taxon>
        <taxon>Gammaproteobacteria</taxon>
        <taxon>Orbales</taxon>
        <taxon>Orbaceae</taxon>
        <taxon>Gilliamella</taxon>
    </lineage>
</organism>
<proteinExistence type="predicted"/>
<dbReference type="AlphaFoldDB" id="A0A2V4EBV1"/>
<name>A0A2V4EBV1_9GAMM</name>
<dbReference type="EMBL" id="QGLP01000004">
    <property type="protein sequence ID" value="PXZ05807.1"/>
    <property type="molecule type" value="Genomic_DNA"/>
</dbReference>
<accession>A0A2V4EBV1</accession>
<protein>
    <submittedName>
        <fullName evidence="1">Uncharacterized protein</fullName>
    </submittedName>
</protein>
<comment type="caution">
    <text evidence="1">The sequence shown here is derived from an EMBL/GenBank/DDBJ whole genome shotgun (WGS) entry which is preliminary data.</text>
</comment>
<evidence type="ECO:0000313" key="2">
    <source>
        <dbReference type="Proteomes" id="UP000247483"/>
    </source>
</evidence>
<reference evidence="1 2" key="1">
    <citation type="submission" date="2018-05" db="EMBL/GenBank/DDBJ databases">
        <title>Reference genomes for bee gut microbiota database.</title>
        <authorList>
            <person name="Ellegaard K.M."/>
        </authorList>
    </citation>
    <scope>NUCLEOTIDE SEQUENCE [LARGE SCALE GENOMIC DNA]</scope>
    <source>
        <strain evidence="1 2">ESL0177</strain>
    </source>
</reference>
<dbReference type="Proteomes" id="UP000247483">
    <property type="component" value="Unassembled WGS sequence"/>
</dbReference>
<evidence type="ECO:0000313" key="1">
    <source>
        <dbReference type="EMBL" id="PXZ05807.1"/>
    </source>
</evidence>